<evidence type="ECO:0000256" key="1">
    <source>
        <dbReference type="SAM" id="SignalP"/>
    </source>
</evidence>
<dbReference type="SUPFAM" id="SSF52129">
    <property type="entry name" value="Caspase-like"/>
    <property type="match status" value="1"/>
</dbReference>
<feature type="chain" id="PRO_5042901360" evidence="1">
    <location>
        <begin position="24"/>
        <end position="546"/>
    </location>
</feature>
<dbReference type="RefSeq" id="WP_254085202.1">
    <property type="nucleotide sequence ID" value="NZ_JAHESE010000015.1"/>
</dbReference>
<gene>
    <name evidence="3" type="ORF">KK062_15375</name>
</gene>
<dbReference type="PROSITE" id="PS00018">
    <property type="entry name" value="EF_HAND_1"/>
    <property type="match status" value="1"/>
</dbReference>
<accession>A0AAP2E0E7</accession>
<reference evidence="3 4" key="1">
    <citation type="submission" date="2021-05" db="EMBL/GenBank/DDBJ databases">
        <title>A Polyphasic approach of four new species of the genus Ohtaekwangia: Ohtaekwangia histidinii sp. nov., Ohtaekwangia cretensis sp. nov., Ohtaekwangia indiensis sp. nov., Ohtaekwangia reichenbachii sp. nov. from diverse environment.</title>
        <authorList>
            <person name="Octaviana S."/>
        </authorList>
    </citation>
    <scope>NUCLEOTIDE SEQUENCE [LARGE SCALE GENOMIC DNA]</scope>
    <source>
        <strain evidence="3 4">PWU5</strain>
    </source>
</reference>
<dbReference type="Gene3D" id="3.40.50.1460">
    <property type="match status" value="1"/>
</dbReference>
<organism evidence="3 4">
    <name type="scientific">Dawidia cretensis</name>
    <dbReference type="NCBI Taxonomy" id="2782350"/>
    <lineage>
        <taxon>Bacteria</taxon>
        <taxon>Pseudomonadati</taxon>
        <taxon>Bacteroidota</taxon>
        <taxon>Cytophagia</taxon>
        <taxon>Cytophagales</taxon>
        <taxon>Chryseotaleaceae</taxon>
        <taxon>Dawidia</taxon>
    </lineage>
</organism>
<evidence type="ECO:0000313" key="4">
    <source>
        <dbReference type="Proteomes" id="UP001319080"/>
    </source>
</evidence>
<comment type="caution">
    <text evidence="3">The sequence shown here is derived from an EMBL/GenBank/DDBJ whole genome shotgun (WGS) entry which is preliminary data.</text>
</comment>
<dbReference type="AlphaFoldDB" id="A0AAP2E0E7"/>
<protein>
    <submittedName>
        <fullName evidence="3">Caspase family protein</fullName>
    </submittedName>
</protein>
<dbReference type="InterPro" id="IPR029030">
    <property type="entry name" value="Caspase-like_dom_sf"/>
</dbReference>
<dbReference type="Proteomes" id="UP001319080">
    <property type="component" value="Unassembled WGS sequence"/>
</dbReference>
<proteinExistence type="predicted"/>
<keyword evidence="4" id="KW-1185">Reference proteome</keyword>
<dbReference type="EMBL" id="JAHESE010000015">
    <property type="protein sequence ID" value="MBT1709623.1"/>
    <property type="molecule type" value="Genomic_DNA"/>
</dbReference>
<dbReference type="InterPro" id="IPR011600">
    <property type="entry name" value="Pept_C14_caspase"/>
</dbReference>
<dbReference type="InterPro" id="IPR018247">
    <property type="entry name" value="EF_Hand_1_Ca_BS"/>
</dbReference>
<dbReference type="GO" id="GO:0006508">
    <property type="term" value="P:proteolysis"/>
    <property type="evidence" value="ECO:0007669"/>
    <property type="project" value="InterPro"/>
</dbReference>
<feature type="signal peptide" evidence="1">
    <location>
        <begin position="1"/>
        <end position="23"/>
    </location>
</feature>
<feature type="domain" description="Peptidase C14 caspase" evidence="2">
    <location>
        <begin position="306"/>
        <end position="534"/>
    </location>
</feature>
<name>A0AAP2E0E7_9BACT</name>
<sequence length="546" mass="59932">MKYTTCYCMLALAIMLGATVATQAQNGSEGGKKKGGLFGKKKKAKEETVDTGVSTSKSQAMTINIGGKKKDYILIDWSNAAGENIPLKDGQFDLQAKIFSTTAIKPGNVVLYHNRQRSGARMDVSGLYGQQQEFNYTNRIALTEGANEIVLEVTTEKQNKKSEPLIVFRKGRTVTIQPLGGARETPRGVASVYWWTAYDPVLLNGQPYTTKEKALPLKFRILTPNAITLDQVRVMHNGKALPAGSQSTLEKDSQGNFIFTGQVDLAEQAGTNEVYLEVQTNPVARSERLQVAYSPFRPNLHILCVGTETNLAYTRKDARDFAGVFKNQATAGGNRLFSKVMIDTLVGDQASAQEIRGTLEEFKVRYYTGSIGPDDVILAFISSHGFILDGDFRIQGDDYAPTRQRSTSVSFRQEIVGILEDVPCKKIIFIDACHSGGARANPADINFEISKLNAVKKGLTVFASSRGEEQSYEDPQWKNGAFTKAIIQGLTLGRADADKNHIVTLHELHSFVSKEVATIVKKVKNRAQNPVLVKDDLGDVALFVTE</sequence>
<dbReference type="Pfam" id="PF00656">
    <property type="entry name" value="Peptidase_C14"/>
    <property type="match status" value="1"/>
</dbReference>
<keyword evidence="1" id="KW-0732">Signal</keyword>
<dbReference type="GO" id="GO:0004197">
    <property type="term" value="F:cysteine-type endopeptidase activity"/>
    <property type="evidence" value="ECO:0007669"/>
    <property type="project" value="InterPro"/>
</dbReference>
<evidence type="ECO:0000259" key="2">
    <source>
        <dbReference type="Pfam" id="PF00656"/>
    </source>
</evidence>
<evidence type="ECO:0000313" key="3">
    <source>
        <dbReference type="EMBL" id="MBT1709623.1"/>
    </source>
</evidence>